<sequence length="116" mass="13224">MVQKEIIAEWLYTIQQKMDISWAELARRANIRAATTLSRAVDMNHSSIMSVKNLEAIAQAAEIPSILDFLLYQSCMATLHKNKVHQIKTLAQNKIDGQKILYKNTKLLTDNLENNP</sequence>
<dbReference type="Proteomes" id="UP000316887">
    <property type="component" value="Unassembled WGS sequence"/>
</dbReference>
<evidence type="ECO:0000313" key="2">
    <source>
        <dbReference type="Proteomes" id="UP000316887"/>
    </source>
</evidence>
<organism evidence="1 2">
    <name type="scientific">Zymomonas mobilis</name>
    <dbReference type="NCBI Taxonomy" id="542"/>
    <lineage>
        <taxon>Bacteria</taxon>
        <taxon>Pseudomonadati</taxon>
        <taxon>Pseudomonadota</taxon>
        <taxon>Alphaproteobacteria</taxon>
        <taxon>Sphingomonadales</taxon>
        <taxon>Zymomonadaceae</taxon>
        <taxon>Zymomonas</taxon>
    </lineage>
</organism>
<comment type="caution">
    <text evidence="1">The sequence shown here is derived from an EMBL/GenBank/DDBJ whole genome shotgun (WGS) entry which is preliminary data.</text>
</comment>
<dbReference type="RefSeq" id="WP_260432025.1">
    <property type="nucleotide sequence ID" value="NZ_VFOF01000001.1"/>
</dbReference>
<dbReference type="AlphaFoldDB" id="A0A542VZW0"/>
<gene>
    <name evidence="1" type="ORF">FBY58_0417</name>
</gene>
<reference evidence="1 2" key="1">
    <citation type="submission" date="2019-06" db="EMBL/GenBank/DDBJ databases">
        <title>Genome sequencing of Zymomonas mobilis strains for genetic engineering and biofuel applications.</title>
        <authorList>
            <person name="Teravest M."/>
        </authorList>
    </citation>
    <scope>NUCLEOTIDE SEQUENCE [LARGE SCALE GENOMIC DNA]</scope>
    <source>
        <strain evidence="1 2">AN0101</strain>
    </source>
</reference>
<evidence type="ECO:0008006" key="3">
    <source>
        <dbReference type="Google" id="ProtNLM"/>
    </source>
</evidence>
<accession>A0A542VZW0</accession>
<proteinExistence type="predicted"/>
<protein>
    <recommendedName>
        <fullName evidence="3">HTH cro/C1-type domain-containing protein</fullName>
    </recommendedName>
</protein>
<evidence type="ECO:0000313" key="1">
    <source>
        <dbReference type="EMBL" id="TQL16869.1"/>
    </source>
</evidence>
<name>A0A542VZW0_ZYMMB</name>
<dbReference type="EMBL" id="VFOF01000001">
    <property type="protein sequence ID" value="TQL16869.1"/>
    <property type="molecule type" value="Genomic_DNA"/>
</dbReference>